<comment type="caution">
    <text evidence="8">The sequence shown here is derived from an EMBL/GenBank/DDBJ whole genome shotgun (WGS) entry which is preliminary data.</text>
</comment>
<evidence type="ECO:0000256" key="1">
    <source>
        <dbReference type="ARBA" id="ARBA00004141"/>
    </source>
</evidence>
<feature type="transmembrane region" description="Helical" evidence="6">
    <location>
        <begin position="53"/>
        <end position="73"/>
    </location>
</feature>
<comment type="subcellular location">
    <subcellularLocation>
        <location evidence="1">Membrane</location>
        <topology evidence="1">Multi-pass membrane protein</topology>
    </subcellularLocation>
</comment>
<dbReference type="Proteomes" id="UP001560045">
    <property type="component" value="Unassembled WGS sequence"/>
</dbReference>
<accession>A0ABV3XG40</accession>
<feature type="transmembrane region" description="Helical" evidence="6">
    <location>
        <begin position="116"/>
        <end position="132"/>
    </location>
</feature>
<feature type="domain" description="GtrA/DPMS transmembrane" evidence="7">
    <location>
        <begin position="25"/>
        <end position="138"/>
    </location>
</feature>
<protein>
    <submittedName>
        <fullName evidence="8">GtrA family protein</fullName>
    </submittedName>
</protein>
<name>A0ABV3XG40_9ACTN</name>
<evidence type="ECO:0000313" key="9">
    <source>
        <dbReference type="Proteomes" id="UP001560045"/>
    </source>
</evidence>
<dbReference type="InterPro" id="IPR007267">
    <property type="entry name" value="GtrA_DPMS_TM"/>
</dbReference>
<evidence type="ECO:0000259" key="7">
    <source>
        <dbReference type="Pfam" id="PF04138"/>
    </source>
</evidence>
<feature type="transmembrane region" description="Helical" evidence="6">
    <location>
        <begin position="21"/>
        <end position="47"/>
    </location>
</feature>
<evidence type="ECO:0000313" key="8">
    <source>
        <dbReference type="EMBL" id="MEX5719549.1"/>
    </source>
</evidence>
<dbReference type="RefSeq" id="WP_369207491.1">
    <property type="nucleotide sequence ID" value="NZ_JBFNXQ010000043.1"/>
</dbReference>
<dbReference type="EMBL" id="JBFNXQ010000043">
    <property type="protein sequence ID" value="MEX5719549.1"/>
    <property type="molecule type" value="Genomic_DNA"/>
</dbReference>
<keyword evidence="3 6" id="KW-0812">Transmembrane</keyword>
<sequence>MATEASGLRRPARELWQQYRSFILYQLIGVSGVLLDLVLFLLLYNGLGVHEQLATVVSTSAGITNNFLLNSFLNFRKRDGMLRRFLRFYAVGLIGIGLVAVLLLVFHTWLGVDANVVKVVSLPVVAVLQFLLNKRWSFR</sequence>
<organism evidence="8 9">
    <name type="scientific">Geodermatophilus maliterrae</name>
    <dbReference type="NCBI Taxonomy" id="3162531"/>
    <lineage>
        <taxon>Bacteria</taxon>
        <taxon>Bacillati</taxon>
        <taxon>Actinomycetota</taxon>
        <taxon>Actinomycetes</taxon>
        <taxon>Geodermatophilales</taxon>
        <taxon>Geodermatophilaceae</taxon>
        <taxon>Geodermatophilus</taxon>
    </lineage>
</organism>
<gene>
    <name evidence="8" type="ORF">ABQ292_14385</name>
</gene>
<keyword evidence="5 6" id="KW-0472">Membrane</keyword>
<keyword evidence="9" id="KW-1185">Reference proteome</keyword>
<evidence type="ECO:0000256" key="3">
    <source>
        <dbReference type="ARBA" id="ARBA00022692"/>
    </source>
</evidence>
<keyword evidence="4 6" id="KW-1133">Transmembrane helix</keyword>
<feature type="transmembrane region" description="Helical" evidence="6">
    <location>
        <begin position="85"/>
        <end position="110"/>
    </location>
</feature>
<evidence type="ECO:0000256" key="6">
    <source>
        <dbReference type="SAM" id="Phobius"/>
    </source>
</evidence>
<dbReference type="PANTHER" id="PTHR38459:SF1">
    <property type="entry name" value="PROPHAGE BACTOPRENOL-LINKED GLUCOSE TRANSLOCASE HOMOLOG"/>
    <property type="match status" value="1"/>
</dbReference>
<dbReference type="PANTHER" id="PTHR38459">
    <property type="entry name" value="PROPHAGE BACTOPRENOL-LINKED GLUCOSE TRANSLOCASE HOMOLOG"/>
    <property type="match status" value="1"/>
</dbReference>
<evidence type="ECO:0000256" key="5">
    <source>
        <dbReference type="ARBA" id="ARBA00023136"/>
    </source>
</evidence>
<reference evidence="8 9" key="1">
    <citation type="submission" date="2024-06" db="EMBL/GenBank/DDBJ databases">
        <title>Draft genome sequence of Geodermatophilus badlandi, a novel member of the Geodermatophilaceae isolated from badland sedimentary rocks in the Red desert, Wyoming, USA.</title>
        <authorList>
            <person name="Ben Tekaya S."/>
            <person name="Nouioui I."/>
            <person name="Flores G.M."/>
            <person name="Shaal M.N."/>
            <person name="Bredoire F."/>
            <person name="Basile F."/>
            <person name="Van Diepen L."/>
            <person name="Ward N.L."/>
        </authorList>
    </citation>
    <scope>NUCLEOTIDE SEQUENCE [LARGE SCALE GENOMIC DNA]</scope>
    <source>
        <strain evidence="8 9">WL48A</strain>
    </source>
</reference>
<dbReference type="InterPro" id="IPR051401">
    <property type="entry name" value="GtrA_CellWall_Glycosyl"/>
</dbReference>
<evidence type="ECO:0000256" key="2">
    <source>
        <dbReference type="ARBA" id="ARBA00009399"/>
    </source>
</evidence>
<proteinExistence type="inferred from homology"/>
<comment type="similarity">
    <text evidence="2">Belongs to the GtrA family.</text>
</comment>
<evidence type="ECO:0000256" key="4">
    <source>
        <dbReference type="ARBA" id="ARBA00022989"/>
    </source>
</evidence>
<dbReference type="Pfam" id="PF04138">
    <property type="entry name" value="GtrA_DPMS_TM"/>
    <property type="match status" value="1"/>
</dbReference>